<dbReference type="InterPro" id="IPR055621">
    <property type="entry name" value="DUF7197"/>
</dbReference>
<dbReference type="EMBL" id="JAFCMP010000179">
    <property type="protein sequence ID" value="KAG5184105.1"/>
    <property type="molecule type" value="Genomic_DNA"/>
</dbReference>
<proteinExistence type="predicted"/>
<name>A0A836CF19_9STRA</name>
<evidence type="ECO:0000256" key="1">
    <source>
        <dbReference type="SAM" id="MobiDB-lite"/>
    </source>
</evidence>
<comment type="caution">
    <text evidence="2">The sequence shown here is derived from an EMBL/GenBank/DDBJ whole genome shotgun (WGS) entry which is preliminary data.</text>
</comment>
<reference evidence="2" key="1">
    <citation type="submission" date="2021-02" db="EMBL/GenBank/DDBJ databases">
        <title>First Annotated Genome of the Yellow-green Alga Tribonema minus.</title>
        <authorList>
            <person name="Mahan K.M."/>
        </authorList>
    </citation>
    <scope>NUCLEOTIDE SEQUENCE</scope>
    <source>
        <strain evidence="2">UTEX B ZZ1240</strain>
    </source>
</reference>
<gene>
    <name evidence="2" type="ORF">JKP88DRAFT_244971</name>
</gene>
<protein>
    <submittedName>
        <fullName evidence="2">Uncharacterized protein</fullName>
    </submittedName>
</protein>
<dbReference type="Pfam" id="PF23827">
    <property type="entry name" value="DUF7197"/>
    <property type="match status" value="1"/>
</dbReference>
<organism evidence="2 3">
    <name type="scientific">Tribonema minus</name>
    <dbReference type="NCBI Taxonomy" id="303371"/>
    <lineage>
        <taxon>Eukaryota</taxon>
        <taxon>Sar</taxon>
        <taxon>Stramenopiles</taxon>
        <taxon>Ochrophyta</taxon>
        <taxon>PX clade</taxon>
        <taxon>Xanthophyceae</taxon>
        <taxon>Tribonematales</taxon>
        <taxon>Tribonemataceae</taxon>
        <taxon>Tribonema</taxon>
    </lineage>
</organism>
<dbReference type="OrthoDB" id="2159065at2759"/>
<sequence length="217" mass="24732">MQASPDTRVAAAPTDATDAEVAPQPVVQPKFVQVTTELNSCHRRLLAPRILWFNESRERAELLKGCLTPQKSSYPSLRLVDYFVVQYARVVQIMVPGEGGVGVDLWTCYRRMLSAIGKRVFDIFRRKHQLKLMITGEQVDATVGQITFLQWYLRCNLHQYLAENMETVKQHMKDSETALREKKLSSAAHKKTRTASKPELVKPLAVVHRGSFQMDFT</sequence>
<dbReference type="Proteomes" id="UP000664859">
    <property type="component" value="Unassembled WGS sequence"/>
</dbReference>
<evidence type="ECO:0000313" key="3">
    <source>
        <dbReference type="Proteomes" id="UP000664859"/>
    </source>
</evidence>
<keyword evidence="3" id="KW-1185">Reference proteome</keyword>
<accession>A0A836CF19</accession>
<dbReference type="AlphaFoldDB" id="A0A836CF19"/>
<feature type="region of interest" description="Disordered" evidence="1">
    <location>
        <begin position="1"/>
        <end position="21"/>
    </location>
</feature>
<evidence type="ECO:0000313" key="2">
    <source>
        <dbReference type="EMBL" id="KAG5184105.1"/>
    </source>
</evidence>